<accession>A0A1T4LWS1</accession>
<keyword evidence="3" id="KW-1185">Reference proteome</keyword>
<sequence length="324" mass="35681">MERKRILVFGAGVIGSIYGGLLAESGADVTLLARGKRLSELREQGLALQKVSCKEGATHEVLHPSVHLIEVLTPDDVYDYIFVTLRAEQVAEALPQLAANASPTFVFMINNAHGYTAWEQALGKGRVLPAFPGAGGSIKEGIVQYGIVQQQVQPTVLGEIDGTLSPRLYTLQRLLREAGFCTTIQRNMDAWQKTHLALVCPLACALYYDGGNNYSLANNRKALLLTGKSIRENLSFLKRAGIDITPRRVAALRFIPKGLMCDLLNNIFASRWAETFVLEHSLKARTEMLYLTEQLLDLAQQRGFALSSLQTLLGSMPLVEKNRV</sequence>
<dbReference type="InterPro" id="IPR036291">
    <property type="entry name" value="NAD(P)-bd_dom_sf"/>
</dbReference>
<dbReference type="AlphaFoldDB" id="A0A1T4LWS1"/>
<dbReference type="SUPFAM" id="SSF51735">
    <property type="entry name" value="NAD(P)-binding Rossmann-fold domains"/>
    <property type="match status" value="1"/>
</dbReference>
<dbReference type="STRING" id="29524.SAMN02745171_00564"/>
<dbReference type="InterPro" id="IPR013332">
    <property type="entry name" value="KPR_N"/>
</dbReference>
<dbReference type="Pfam" id="PF02558">
    <property type="entry name" value="ApbA"/>
    <property type="match status" value="1"/>
</dbReference>
<gene>
    <name evidence="2" type="ORF">SAMN02745171_00564</name>
</gene>
<dbReference type="Gene3D" id="3.40.50.720">
    <property type="entry name" value="NAD(P)-binding Rossmann-like Domain"/>
    <property type="match status" value="1"/>
</dbReference>
<proteinExistence type="predicted"/>
<name>A0A1T4LWS1_9PORP</name>
<dbReference type="RefSeq" id="WP_078736522.1">
    <property type="nucleotide sequence ID" value="NZ_FUXE01000004.1"/>
</dbReference>
<evidence type="ECO:0000259" key="1">
    <source>
        <dbReference type="Pfam" id="PF02558"/>
    </source>
</evidence>
<dbReference type="Proteomes" id="UP000190121">
    <property type="component" value="Unassembled WGS sequence"/>
</dbReference>
<dbReference type="EMBL" id="FUXE01000004">
    <property type="protein sequence ID" value="SJZ59199.1"/>
    <property type="molecule type" value="Genomic_DNA"/>
</dbReference>
<dbReference type="OrthoDB" id="9793586at2"/>
<protein>
    <submittedName>
        <fullName evidence="2">2-dehydropantoate 2-reductase</fullName>
    </submittedName>
</protein>
<evidence type="ECO:0000313" key="3">
    <source>
        <dbReference type="Proteomes" id="UP000190121"/>
    </source>
</evidence>
<feature type="domain" description="Ketopantoate reductase N-terminal" evidence="1">
    <location>
        <begin position="6"/>
        <end position="139"/>
    </location>
</feature>
<evidence type="ECO:0000313" key="2">
    <source>
        <dbReference type="EMBL" id="SJZ59199.1"/>
    </source>
</evidence>
<reference evidence="3" key="1">
    <citation type="submission" date="2017-02" db="EMBL/GenBank/DDBJ databases">
        <authorList>
            <person name="Varghese N."/>
            <person name="Submissions S."/>
        </authorList>
    </citation>
    <scope>NUCLEOTIDE SEQUENCE [LARGE SCALE GENOMIC DNA]</scope>
    <source>
        <strain evidence="3">ATCC 51356</strain>
    </source>
</reference>
<organism evidence="2 3">
    <name type="scientific">Porphyromonas circumdentaria</name>
    <dbReference type="NCBI Taxonomy" id="29524"/>
    <lineage>
        <taxon>Bacteria</taxon>
        <taxon>Pseudomonadati</taxon>
        <taxon>Bacteroidota</taxon>
        <taxon>Bacteroidia</taxon>
        <taxon>Bacteroidales</taxon>
        <taxon>Porphyromonadaceae</taxon>
        <taxon>Porphyromonas</taxon>
    </lineage>
</organism>